<dbReference type="PROSITE" id="PS50928">
    <property type="entry name" value="ABC_TM1"/>
    <property type="match status" value="1"/>
</dbReference>
<feature type="transmembrane region" description="Helical" evidence="5">
    <location>
        <begin position="156"/>
        <end position="182"/>
    </location>
</feature>
<dbReference type="Gene3D" id="1.10.3720.10">
    <property type="entry name" value="MetI-like"/>
    <property type="match status" value="1"/>
</dbReference>
<evidence type="ECO:0000256" key="1">
    <source>
        <dbReference type="ARBA" id="ARBA00004141"/>
    </source>
</evidence>
<dbReference type="eggNOG" id="arCOG00751">
    <property type="taxonomic scope" value="Archaea"/>
</dbReference>
<dbReference type="GeneID" id="5709826"/>
<keyword evidence="5" id="KW-0813">Transport</keyword>
<dbReference type="KEGG" id="cma:Cmaq_0695"/>
<dbReference type="InterPro" id="IPR035906">
    <property type="entry name" value="MetI-like_sf"/>
</dbReference>
<feature type="domain" description="ABC transmembrane type-1" evidence="6">
    <location>
        <begin position="110"/>
        <end position="320"/>
    </location>
</feature>
<evidence type="ECO:0000259" key="6">
    <source>
        <dbReference type="PROSITE" id="PS50928"/>
    </source>
</evidence>
<accession>A8MCM6</accession>
<evidence type="ECO:0000256" key="3">
    <source>
        <dbReference type="ARBA" id="ARBA00022989"/>
    </source>
</evidence>
<dbReference type="GO" id="GO:0055085">
    <property type="term" value="P:transmembrane transport"/>
    <property type="evidence" value="ECO:0007669"/>
    <property type="project" value="InterPro"/>
</dbReference>
<feature type="transmembrane region" description="Helical" evidence="5">
    <location>
        <begin position="109"/>
        <end position="136"/>
    </location>
</feature>
<feature type="transmembrane region" description="Helical" evidence="5">
    <location>
        <begin position="300"/>
        <end position="321"/>
    </location>
</feature>
<keyword evidence="8" id="KW-1185">Reference proteome</keyword>
<dbReference type="STRING" id="397948.Cmaq_0695"/>
<dbReference type="AlphaFoldDB" id="A8MCM6"/>
<dbReference type="InterPro" id="IPR000515">
    <property type="entry name" value="MetI-like"/>
</dbReference>
<dbReference type="RefSeq" id="WP_012185752.1">
    <property type="nucleotide sequence ID" value="NC_009954.1"/>
</dbReference>
<feature type="transmembrane region" description="Helical" evidence="5">
    <location>
        <begin position="194"/>
        <end position="214"/>
    </location>
</feature>
<dbReference type="CDD" id="cd06261">
    <property type="entry name" value="TM_PBP2"/>
    <property type="match status" value="1"/>
</dbReference>
<proteinExistence type="inferred from homology"/>
<evidence type="ECO:0000256" key="4">
    <source>
        <dbReference type="ARBA" id="ARBA00023136"/>
    </source>
</evidence>
<evidence type="ECO:0000313" key="7">
    <source>
        <dbReference type="EMBL" id="ABW01532.1"/>
    </source>
</evidence>
<sequence>MARRDVINTSIWAAKSIAVVFAELVFAISISFFLIHAMPGNPYQIILVGLLQKGIPYEQAKIMAAALAGYNPNTNPIVSWAGYMWSVFHGNLGYSLIYRAPVSKIIATAAPWTILLVAVSLTLAFATGYILGLYAASKTGIVDSLINGTLSFFQSIPAYVLALILIIIFGVLLKIAPIAGAYSSNVTPGFTAKFILDVMHHLALPLLTYYLVIFPGWVFGTRSLAISITREDYVLVAKARSLPERRITLTYIGKNALLPQLTALLYSYGLMFGSSIFIESTFAIPGLGYVLSIGSGSRDYLLTIGSFLVIIIAVILGNFIADVTYGLIDPRVRGV</sequence>
<keyword evidence="2 5" id="KW-0812">Transmembrane</keyword>
<dbReference type="OrthoDB" id="44105at2157"/>
<organism evidence="7 8">
    <name type="scientific">Caldivirga maquilingensis (strain ATCC 700844 / DSM 13496 / JCM 10307 / IC-167)</name>
    <dbReference type="NCBI Taxonomy" id="397948"/>
    <lineage>
        <taxon>Archaea</taxon>
        <taxon>Thermoproteota</taxon>
        <taxon>Thermoprotei</taxon>
        <taxon>Thermoproteales</taxon>
        <taxon>Thermoproteaceae</taxon>
        <taxon>Caldivirga</taxon>
    </lineage>
</organism>
<keyword evidence="3 5" id="KW-1133">Transmembrane helix</keyword>
<dbReference type="SUPFAM" id="SSF161098">
    <property type="entry name" value="MetI-like"/>
    <property type="match status" value="1"/>
</dbReference>
<gene>
    <name evidence="7" type="ordered locus">Cmaq_0695</name>
</gene>
<feature type="transmembrane region" description="Helical" evidence="5">
    <location>
        <begin position="12"/>
        <end position="35"/>
    </location>
</feature>
<dbReference type="Proteomes" id="UP000001137">
    <property type="component" value="Chromosome"/>
</dbReference>
<evidence type="ECO:0000256" key="5">
    <source>
        <dbReference type="RuleBase" id="RU363032"/>
    </source>
</evidence>
<evidence type="ECO:0000256" key="2">
    <source>
        <dbReference type="ARBA" id="ARBA00022692"/>
    </source>
</evidence>
<feature type="transmembrane region" description="Helical" evidence="5">
    <location>
        <begin position="265"/>
        <end position="288"/>
    </location>
</feature>
<reference evidence="7 8" key="1">
    <citation type="submission" date="2007-10" db="EMBL/GenBank/DDBJ databases">
        <title>Complete sequence of Caldivirga maquilingensis IC-167.</title>
        <authorList>
            <consortium name="US DOE Joint Genome Institute"/>
            <person name="Copeland A."/>
            <person name="Lucas S."/>
            <person name="Lapidus A."/>
            <person name="Barry K."/>
            <person name="Glavina del Rio T."/>
            <person name="Dalin E."/>
            <person name="Tice H."/>
            <person name="Pitluck S."/>
            <person name="Saunders E."/>
            <person name="Brettin T."/>
            <person name="Bruce D."/>
            <person name="Detter J.C."/>
            <person name="Han C."/>
            <person name="Schmutz J."/>
            <person name="Larimer F."/>
            <person name="Land M."/>
            <person name="Hauser L."/>
            <person name="Kyrpides N."/>
            <person name="Ivanova N."/>
            <person name="Biddle J.F."/>
            <person name="Zhang Z."/>
            <person name="Fitz-Gibbon S.T."/>
            <person name="Lowe T.M."/>
            <person name="Saltikov C."/>
            <person name="House C.H."/>
            <person name="Richardson P."/>
        </authorList>
    </citation>
    <scope>NUCLEOTIDE SEQUENCE [LARGE SCALE GENOMIC DNA]</scope>
    <source>
        <strain evidence="8">ATCC 700844 / DSM 13496 / JCM 10307 / IC-167</strain>
    </source>
</reference>
<name>A8MCM6_CALMQ</name>
<dbReference type="GO" id="GO:0005886">
    <property type="term" value="C:plasma membrane"/>
    <property type="evidence" value="ECO:0007669"/>
    <property type="project" value="UniProtKB-SubCell"/>
</dbReference>
<evidence type="ECO:0000313" key="8">
    <source>
        <dbReference type="Proteomes" id="UP000001137"/>
    </source>
</evidence>
<dbReference type="EMBL" id="CP000852">
    <property type="protein sequence ID" value="ABW01532.1"/>
    <property type="molecule type" value="Genomic_DNA"/>
</dbReference>
<dbReference type="Pfam" id="PF00528">
    <property type="entry name" value="BPD_transp_1"/>
    <property type="match status" value="1"/>
</dbReference>
<comment type="similarity">
    <text evidence="5">Belongs to the binding-protein-dependent transport system permease family.</text>
</comment>
<dbReference type="HOGENOM" id="CLU_036879_1_0_2"/>
<protein>
    <submittedName>
        <fullName evidence="7">Binding-protein-dependent transport systems inner membrane component</fullName>
    </submittedName>
</protein>
<comment type="subcellular location">
    <subcellularLocation>
        <location evidence="5">Cell membrane</location>
        <topology evidence="5">Multi-pass membrane protein</topology>
    </subcellularLocation>
    <subcellularLocation>
        <location evidence="1">Membrane</location>
        <topology evidence="1">Multi-pass membrane protein</topology>
    </subcellularLocation>
</comment>
<keyword evidence="4 5" id="KW-0472">Membrane</keyword>
<dbReference type="PANTHER" id="PTHR43376:SF1">
    <property type="entry name" value="OLIGOPEPTIDE TRANSPORT SYSTEM PERMEASE PROTEIN"/>
    <property type="match status" value="1"/>
</dbReference>
<dbReference type="PANTHER" id="PTHR43376">
    <property type="entry name" value="OLIGOPEPTIDE TRANSPORT SYSTEM PERMEASE PROTEIN"/>
    <property type="match status" value="1"/>
</dbReference>